<keyword evidence="11" id="KW-0804">Transcription</keyword>
<evidence type="ECO:0000259" key="17">
    <source>
        <dbReference type="PROSITE" id="PS51194"/>
    </source>
</evidence>
<evidence type="ECO:0000313" key="19">
    <source>
        <dbReference type="Proteomes" id="UP000134642"/>
    </source>
</evidence>
<dbReference type="InterPro" id="IPR002464">
    <property type="entry name" value="DNA/RNA_helicase_DEAH_CS"/>
</dbReference>
<evidence type="ECO:0000256" key="8">
    <source>
        <dbReference type="ARBA" id="ARBA00022806"/>
    </source>
</evidence>
<evidence type="ECO:0000256" key="1">
    <source>
        <dbReference type="ARBA" id="ARBA00004328"/>
    </source>
</evidence>
<name>A0A075CI79_9POXV</name>
<dbReference type="GO" id="GO:0017111">
    <property type="term" value="F:ribonucleoside triphosphate phosphatase activity"/>
    <property type="evidence" value="ECO:0007669"/>
    <property type="project" value="InterPro"/>
</dbReference>
<evidence type="ECO:0000256" key="7">
    <source>
        <dbReference type="ARBA" id="ARBA00022801"/>
    </source>
</evidence>
<evidence type="ECO:0000256" key="6">
    <source>
        <dbReference type="ARBA" id="ARBA00022741"/>
    </source>
</evidence>
<evidence type="ECO:0000256" key="15">
    <source>
        <dbReference type="ARBA" id="ARBA00047984"/>
    </source>
</evidence>
<dbReference type="Proteomes" id="UP000134642">
    <property type="component" value="Segment"/>
</dbReference>
<feature type="domain" description="Helicase C-terminal" evidence="17">
    <location>
        <begin position="369"/>
        <end position="553"/>
    </location>
</feature>
<accession>A0A075CI79</accession>
<comment type="function">
    <text evidence="12">NTP-dependent helicase that catalyzes unidirectional unwinding of 3'tailed duplex RNAs and plays an important role during transcription of early mRNAs, presumably by preventing R-loop formation behind the elongating RNA polymerase. Might also play a role in the export of newly synthesized mRNA chains out of the core into the cytoplasm. Required for replication and propagation of viral particles.</text>
</comment>
<evidence type="ECO:0000256" key="10">
    <source>
        <dbReference type="ARBA" id="ARBA00022844"/>
    </source>
</evidence>
<protein>
    <recommendedName>
        <fullName evidence="5">RNA helicase NPH-II</fullName>
        <ecNumber evidence="4">3.6.4.13</ecNumber>
    </recommendedName>
    <alternativeName>
        <fullName evidence="14">Nucleoside triphosphatase II</fullName>
    </alternativeName>
    <alternativeName>
        <fullName evidence="13">Nucleoside triphosphate phosphohydrolase II</fullName>
    </alternativeName>
</protein>
<evidence type="ECO:0000313" key="18">
    <source>
        <dbReference type="EMBL" id="AGZ95364.1"/>
    </source>
</evidence>
<evidence type="ECO:0000256" key="2">
    <source>
        <dbReference type="ARBA" id="ARBA00008792"/>
    </source>
</evidence>
<reference evidence="18 19" key="1">
    <citation type="journal article" date="2014" name="Vet. Microbiol.">
        <title>Complete genome sequence analysis of goatpox virus isolated from China shows high variation.</title>
        <authorList>
            <person name="Zeng X."/>
            <person name="Chi X."/>
            <person name="Li W."/>
            <person name="Hao W."/>
            <person name="Li M."/>
            <person name="Huang X."/>
            <person name="Huang Y."/>
            <person name="Rock D.L."/>
            <person name="Luo S."/>
            <person name="Wang S."/>
        </authorList>
    </citation>
    <scope>NUCLEOTIDE SEQUENCE [LARGE SCALE GENOMIC DNA]</scope>
    <source>
        <strain evidence="18">FZ</strain>
    </source>
</reference>
<comment type="subunit">
    <text evidence="3">Monomer.</text>
</comment>
<comment type="subcellular location">
    <subcellularLocation>
        <location evidence="1">Virion</location>
    </subcellularLocation>
</comment>
<feature type="domain" description="Helicase ATP-binding" evidence="16">
    <location>
        <begin position="175"/>
        <end position="350"/>
    </location>
</feature>
<dbReference type="PANTHER" id="PTHR18934:SF99">
    <property type="entry name" value="ATP-DEPENDENT RNA HELICASE DHX37-RELATED"/>
    <property type="match status" value="1"/>
</dbReference>
<sequence>MDKLPNIYYFPNCVNLFPYQYSQNEFENMSNEEKKNFSFAIFPLIKHRWNKSYVVKDNKTYKLSNEVNKTLKKVTNVNIPSIYPTKIDGASKEYTINNIKISFECYSYLNYSKFDNIHSFDEYILRGLLEGGNKLKIFSNNIGSVNSTIGIFNNTEPFFKIKLASLQPKSQQEIFKSWISHKPIILTGGTGVGKTSQVPKLILWFNYLFGGFKNLSNDYTYIEKPIVLSLPRITLVKLHSKNLLNSLGFKSLNESPISLKFGSITKDLINLNQRNYGIVFSTHRITLSKLFDYGTIILDEVHEHDQIGDIIISVTRKYINKIESLFLMTATLEDDIDRIKVFFESPIFVHIPGSTLFNISEVYIKNSVNIKNKFKYIEQEKKNMLNAIKKYTPPKNSSGIVFVSSITQCENYKKFLSKHIPYDIHIIHGKVKNIEDILSDIYSTNNTSIIISTPYLESSVTINNVTHIYDSGRVYIPEPYGGKEIFISKSMREQRKGRVGRVKPGIYIYFYDIAYLKPIKRIDSEFLHNYILYGKIFNLSLPNDLFVQPSNLDFFNKVSDYINSFCISDEKWTFIMSSYYVNILEYAKIYSKGGNDACALDIFERENVLNDDAFNAIKLLNMKAKIIKHRRYNKLYVLTCKLMFGVYFGKTFNIIHNRPLFGYITMITDSTFVTDD</sequence>
<dbReference type="GO" id="GO:0005524">
    <property type="term" value="F:ATP binding"/>
    <property type="evidence" value="ECO:0007669"/>
    <property type="project" value="UniProtKB-KW"/>
</dbReference>
<evidence type="ECO:0000256" key="9">
    <source>
        <dbReference type="ARBA" id="ARBA00022840"/>
    </source>
</evidence>
<keyword evidence="8 18" id="KW-0347">Helicase</keyword>
<comment type="catalytic activity">
    <reaction evidence="15">
        <text>ATP + H2O = ADP + phosphate + H(+)</text>
        <dbReference type="Rhea" id="RHEA:13065"/>
        <dbReference type="ChEBI" id="CHEBI:15377"/>
        <dbReference type="ChEBI" id="CHEBI:15378"/>
        <dbReference type="ChEBI" id="CHEBI:30616"/>
        <dbReference type="ChEBI" id="CHEBI:43474"/>
        <dbReference type="ChEBI" id="CHEBI:456216"/>
        <dbReference type="EC" id="3.6.4.13"/>
    </reaction>
</comment>
<dbReference type="PROSITE" id="PS00690">
    <property type="entry name" value="DEAH_ATP_HELICASE"/>
    <property type="match status" value="1"/>
</dbReference>
<dbReference type="PROSITE" id="PS51192">
    <property type="entry name" value="HELICASE_ATP_BIND_1"/>
    <property type="match status" value="1"/>
</dbReference>
<comment type="similarity">
    <text evidence="2">Belongs to the DEAD box helicase family. DEAH subfamily.</text>
</comment>
<dbReference type="Pfam" id="PF12011">
    <property type="entry name" value="NPH-II"/>
    <property type="match status" value="1"/>
</dbReference>
<evidence type="ECO:0000256" key="14">
    <source>
        <dbReference type="ARBA" id="ARBA00031914"/>
    </source>
</evidence>
<keyword evidence="9" id="KW-0067">ATP-binding</keyword>
<dbReference type="Pfam" id="PF00270">
    <property type="entry name" value="DEAD"/>
    <property type="match status" value="1"/>
</dbReference>
<dbReference type="GO" id="GO:0003723">
    <property type="term" value="F:RNA binding"/>
    <property type="evidence" value="ECO:0007669"/>
    <property type="project" value="TreeGrafter"/>
</dbReference>
<dbReference type="SMART" id="SM00490">
    <property type="entry name" value="HELICc"/>
    <property type="match status" value="1"/>
</dbReference>
<dbReference type="PROSITE" id="PS51194">
    <property type="entry name" value="HELICASE_CTER"/>
    <property type="match status" value="1"/>
</dbReference>
<dbReference type="InterPro" id="IPR001650">
    <property type="entry name" value="Helicase_C-like"/>
</dbReference>
<dbReference type="EMBL" id="KC951854">
    <property type="protein sequence ID" value="AGZ95364.1"/>
    <property type="molecule type" value="Genomic_DNA"/>
</dbReference>
<dbReference type="InterPro" id="IPR014001">
    <property type="entry name" value="Helicase_ATP-bd"/>
</dbReference>
<dbReference type="EC" id="3.6.4.13" evidence="4"/>
<dbReference type="SMART" id="SM00487">
    <property type="entry name" value="DEXDc"/>
    <property type="match status" value="1"/>
</dbReference>
<proteinExistence type="inferred from homology"/>
<dbReference type="Gene3D" id="3.40.50.300">
    <property type="entry name" value="P-loop containing nucleotide triphosphate hydrolases"/>
    <property type="match status" value="2"/>
</dbReference>
<dbReference type="GO" id="GO:0044423">
    <property type="term" value="C:virion component"/>
    <property type="evidence" value="ECO:0007669"/>
    <property type="project" value="UniProtKB-KW"/>
</dbReference>
<dbReference type="PANTHER" id="PTHR18934">
    <property type="entry name" value="ATP-DEPENDENT RNA HELICASE"/>
    <property type="match status" value="1"/>
</dbReference>
<evidence type="ECO:0000256" key="13">
    <source>
        <dbReference type="ARBA" id="ARBA00030963"/>
    </source>
</evidence>
<keyword evidence="6" id="KW-0547">Nucleotide-binding</keyword>
<evidence type="ECO:0000256" key="5">
    <source>
        <dbReference type="ARBA" id="ARBA00017851"/>
    </source>
</evidence>
<evidence type="ECO:0000256" key="4">
    <source>
        <dbReference type="ARBA" id="ARBA00012552"/>
    </source>
</evidence>
<dbReference type="GO" id="GO:0003724">
    <property type="term" value="F:RNA helicase activity"/>
    <property type="evidence" value="ECO:0007669"/>
    <property type="project" value="UniProtKB-EC"/>
</dbReference>
<keyword evidence="10" id="KW-0946">Virion</keyword>
<evidence type="ECO:0000256" key="11">
    <source>
        <dbReference type="ARBA" id="ARBA00023163"/>
    </source>
</evidence>
<evidence type="ECO:0000256" key="12">
    <source>
        <dbReference type="ARBA" id="ARBA00025677"/>
    </source>
</evidence>
<dbReference type="Pfam" id="PF00271">
    <property type="entry name" value="Helicase_C"/>
    <property type="match status" value="1"/>
</dbReference>
<organism evidence="18 19">
    <name type="scientific">Goatpox virus FZ</name>
    <dbReference type="NCBI Taxonomy" id="1416740"/>
    <lineage>
        <taxon>Viruses</taxon>
        <taxon>Varidnaviria</taxon>
        <taxon>Bamfordvirae</taxon>
        <taxon>Nucleocytoviricota</taxon>
        <taxon>Pokkesviricetes</taxon>
        <taxon>Chitovirales</taxon>
        <taxon>Poxviridae</taxon>
        <taxon>Chordopoxvirinae</taxon>
        <taxon>Capripoxvirus</taxon>
        <taxon>Capripoxvirus goatpox</taxon>
        <taxon>Goatpox virus</taxon>
    </lineage>
</organism>
<dbReference type="InterPro" id="IPR011545">
    <property type="entry name" value="DEAD/DEAH_box_helicase_dom"/>
</dbReference>
<dbReference type="SUPFAM" id="SSF52540">
    <property type="entry name" value="P-loop containing nucleoside triphosphate hydrolases"/>
    <property type="match status" value="1"/>
</dbReference>
<evidence type="ECO:0000256" key="3">
    <source>
        <dbReference type="ARBA" id="ARBA00011245"/>
    </source>
</evidence>
<evidence type="ECO:0000259" key="16">
    <source>
        <dbReference type="PROSITE" id="PS51192"/>
    </source>
</evidence>
<keyword evidence="7" id="KW-0378">Hydrolase</keyword>
<gene>
    <name evidence="18" type="primary">GTPV045</name>
</gene>
<dbReference type="InterPro" id="IPR027417">
    <property type="entry name" value="P-loop_NTPase"/>
</dbReference>
<dbReference type="InterPro" id="IPR021892">
    <property type="entry name" value="NPH-II"/>
</dbReference>